<organism evidence="5 6">
    <name type="scientific">Abeliophyllum distichum</name>
    <dbReference type="NCBI Taxonomy" id="126358"/>
    <lineage>
        <taxon>Eukaryota</taxon>
        <taxon>Viridiplantae</taxon>
        <taxon>Streptophyta</taxon>
        <taxon>Embryophyta</taxon>
        <taxon>Tracheophyta</taxon>
        <taxon>Spermatophyta</taxon>
        <taxon>Magnoliopsida</taxon>
        <taxon>eudicotyledons</taxon>
        <taxon>Gunneridae</taxon>
        <taxon>Pentapetalae</taxon>
        <taxon>asterids</taxon>
        <taxon>lamiids</taxon>
        <taxon>Lamiales</taxon>
        <taxon>Oleaceae</taxon>
        <taxon>Forsythieae</taxon>
        <taxon>Abeliophyllum</taxon>
    </lineage>
</organism>
<dbReference type="AlphaFoldDB" id="A0ABD1Q569"/>
<evidence type="ECO:0000259" key="4">
    <source>
        <dbReference type="PROSITE" id="PS50600"/>
    </source>
</evidence>
<proteinExistence type="inferred from homology"/>
<dbReference type="InterPro" id="IPR003653">
    <property type="entry name" value="Peptidase_C48_C"/>
</dbReference>
<dbReference type="Pfam" id="PF02902">
    <property type="entry name" value="Peptidase_C48"/>
    <property type="match status" value="1"/>
</dbReference>
<evidence type="ECO:0000256" key="1">
    <source>
        <dbReference type="ARBA" id="ARBA00005234"/>
    </source>
</evidence>
<evidence type="ECO:0000313" key="5">
    <source>
        <dbReference type="EMBL" id="KAL2471348.1"/>
    </source>
</evidence>
<evidence type="ECO:0000256" key="3">
    <source>
        <dbReference type="ARBA" id="ARBA00022801"/>
    </source>
</evidence>
<dbReference type="SUPFAM" id="SSF54001">
    <property type="entry name" value="Cysteine proteinases"/>
    <property type="match status" value="1"/>
</dbReference>
<keyword evidence="3" id="KW-0378">Hydrolase</keyword>
<keyword evidence="6" id="KW-1185">Reference proteome</keyword>
<name>A0ABD1Q569_9LAMI</name>
<protein>
    <submittedName>
        <fullName evidence="5">Ulp1 protease family</fullName>
    </submittedName>
</protein>
<keyword evidence="2 5" id="KW-0645">Protease</keyword>
<dbReference type="GO" id="GO:0008233">
    <property type="term" value="F:peptidase activity"/>
    <property type="evidence" value="ECO:0007669"/>
    <property type="project" value="UniProtKB-KW"/>
</dbReference>
<evidence type="ECO:0000313" key="6">
    <source>
        <dbReference type="Proteomes" id="UP001604336"/>
    </source>
</evidence>
<dbReference type="Gene3D" id="3.40.395.10">
    <property type="entry name" value="Adenoviral Proteinase, Chain A"/>
    <property type="match status" value="1"/>
</dbReference>
<dbReference type="Proteomes" id="UP001604336">
    <property type="component" value="Unassembled WGS sequence"/>
</dbReference>
<dbReference type="PROSITE" id="PS50600">
    <property type="entry name" value="ULP_PROTEASE"/>
    <property type="match status" value="1"/>
</dbReference>
<comment type="similarity">
    <text evidence="1">Belongs to the peptidase C48 family.</text>
</comment>
<dbReference type="InterPro" id="IPR038765">
    <property type="entry name" value="Papain-like_cys_pep_sf"/>
</dbReference>
<gene>
    <name evidence="5" type="ORF">Adt_39484</name>
</gene>
<accession>A0ABD1Q569</accession>
<dbReference type="EMBL" id="JBFOLK010000012">
    <property type="protein sequence ID" value="KAL2471348.1"/>
    <property type="molecule type" value="Genomic_DNA"/>
</dbReference>
<comment type="caution">
    <text evidence="5">The sequence shown here is derived from an EMBL/GenBank/DDBJ whole genome shotgun (WGS) entry which is preliminary data.</text>
</comment>
<reference evidence="6" key="1">
    <citation type="submission" date="2024-07" db="EMBL/GenBank/DDBJ databases">
        <title>Two chromosome-level genome assemblies of Korean endemic species Abeliophyllum distichum and Forsythia ovata (Oleaceae).</title>
        <authorList>
            <person name="Jang H."/>
        </authorList>
    </citation>
    <scope>NUCLEOTIDE SEQUENCE [LARGE SCALE GENOMIC DNA]</scope>
</reference>
<sequence length="130" mass="14853">MVRAIYPFLYDFNAINNYKSLIAYAMEEYMHCNTGWWDVHHILIPIMMYSHAHWLLGYFDVSKRVLNIYNSARASVRDRVVIQDVQDFVYVLPYLMVKVDAVNHVVSGGVGSVSPLAVNIVEGTPQQTNG</sequence>
<evidence type="ECO:0000256" key="2">
    <source>
        <dbReference type="ARBA" id="ARBA00022670"/>
    </source>
</evidence>
<feature type="domain" description="Ubiquitin-like protease family profile" evidence="4">
    <location>
        <begin position="1"/>
        <end position="130"/>
    </location>
</feature>
<dbReference type="GO" id="GO:0006508">
    <property type="term" value="P:proteolysis"/>
    <property type="evidence" value="ECO:0007669"/>
    <property type="project" value="UniProtKB-KW"/>
</dbReference>